<feature type="domain" description="Pyrroline-5-carboxylate reductase catalytic N-terminal" evidence="2">
    <location>
        <begin position="4"/>
        <end position="93"/>
    </location>
</feature>
<dbReference type="SUPFAM" id="SSF51735">
    <property type="entry name" value="NAD(P)-binding Rossmann-fold domains"/>
    <property type="match status" value="1"/>
</dbReference>
<dbReference type="InterPro" id="IPR028939">
    <property type="entry name" value="P5C_Rdtase_cat_N"/>
</dbReference>
<organism evidence="3 4">
    <name type="scientific">Tistrella arctica</name>
    <dbReference type="NCBI Taxonomy" id="3133430"/>
    <lineage>
        <taxon>Bacteria</taxon>
        <taxon>Pseudomonadati</taxon>
        <taxon>Pseudomonadota</taxon>
        <taxon>Alphaproteobacteria</taxon>
        <taxon>Geminicoccales</taxon>
        <taxon>Geminicoccaceae</taxon>
        <taxon>Tistrella</taxon>
    </lineage>
</organism>
<dbReference type="RefSeq" id="WP_345931310.1">
    <property type="nucleotide sequence ID" value="NZ_JBBKTV010000001.1"/>
</dbReference>
<evidence type="ECO:0000313" key="3">
    <source>
        <dbReference type="EMBL" id="MEN2987107.1"/>
    </source>
</evidence>
<dbReference type="InterPro" id="IPR051267">
    <property type="entry name" value="STEAP_metalloreductase"/>
</dbReference>
<name>A0ABU9YE91_9PROT</name>
<proteinExistence type="predicted"/>
<dbReference type="Proteomes" id="UP001413721">
    <property type="component" value="Unassembled WGS sequence"/>
</dbReference>
<evidence type="ECO:0000259" key="2">
    <source>
        <dbReference type="Pfam" id="PF03807"/>
    </source>
</evidence>
<dbReference type="EMBL" id="JBBKTW010000001">
    <property type="protein sequence ID" value="MEN2987107.1"/>
    <property type="molecule type" value="Genomic_DNA"/>
</dbReference>
<comment type="caution">
    <text evidence="3">The sequence shown here is derived from an EMBL/GenBank/DDBJ whole genome shotgun (WGS) entry which is preliminary data.</text>
</comment>
<dbReference type="InterPro" id="IPR036291">
    <property type="entry name" value="NAD(P)-bd_dom_sf"/>
</dbReference>
<keyword evidence="1" id="KW-0560">Oxidoreductase</keyword>
<evidence type="ECO:0000313" key="4">
    <source>
        <dbReference type="Proteomes" id="UP001413721"/>
    </source>
</evidence>
<keyword evidence="4" id="KW-1185">Reference proteome</keyword>
<evidence type="ECO:0000256" key="1">
    <source>
        <dbReference type="ARBA" id="ARBA00023002"/>
    </source>
</evidence>
<dbReference type="PANTHER" id="PTHR14239">
    <property type="entry name" value="DUDULIN-RELATED"/>
    <property type="match status" value="1"/>
</dbReference>
<protein>
    <submittedName>
        <fullName evidence="3">NAD(P)-binding domain-containing protein</fullName>
    </submittedName>
</protein>
<dbReference type="Gene3D" id="3.40.50.720">
    <property type="entry name" value="NAD(P)-binding Rossmann-like Domain"/>
    <property type="match status" value="1"/>
</dbReference>
<dbReference type="Pfam" id="PF03807">
    <property type="entry name" value="F420_oxidored"/>
    <property type="match status" value="1"/>
</dbReference>
<sequence length="265" mass="27750">MTQTIGIIGSGLVGKAVARLAAAAGYNVVLSNARGPESLSNAVAELGPRAKAGTVEEAIAAGDIVTLSIPIAASEQLPADKFAGKVVLDQTNYYPAFGNNDVLDKAELTSSELIQRRLPGAKVVKGLHNLSWLHMKADATPTGSANRTTLPIAGDDAGAKQAVTEFFDKIGFDSVDAGSLADSWRIEPSTPIYFWAYAPTVDLQATGPEAERAYTQPGTPVSREDAQRLIDEAKRPSPIGGTFEGMPQVHVDLFMAQASAATTAK</sequence>
<reference evidence="3 4" key="1">
    <citation type="submission" date="2024-03" db="EMBL/GenBank/DDBJ databases">
        <title>High-quality draft genome sequencing of Tistrella sp. BH-R2-4.</title>
        <authorList>
            <person name="Dong C."/>
        </authorList>
    </citation>
    <scope>NUCLEOTIDE SEQUENCE [LARGE SCALE GENOMIC DNA]</scope>
    <source>
        <strain evidence="3 4">BH-R2-4</strain>
    </source>
</reference>
<gene>
    <name evidence="3" type="ORF">WG926_02245</name>
</gene>
<accession>A0ABU9YE91</accession>